<proteinExistence type="predicted"/>
<dbReference type="Proteomes" id="UP000324222">
    <property type="component" value="Unassembled WGS sequence"/>
</dbReference>
<sequence length="104" mass="11418">MLRSSQPTASSLPASEEELPLMRAYAVETHSSRMECVHPLVLLELQPLDVTPEDFASLQEECPSLGNKVNTGEEEWTKDGSSLLPSLYRTLKPPAKVGKLTLVP</sequence>
<name>A0A5B7CHH2_PORTR</name>
<organism evidence="1 2">
    <name type="scientific">Portunus trituberculatus</name>
    <name type="common">Swimming crab</name>
    <name type="synonym">Neptunus trituberculatus</name>
    <dbReference type="NCBI Taxonomy" id="210409"/>
    <lineage>
        <taxon>Eukaryota</taxon>
        <taxon>Metazoa</taxon>
        <taxon>Ecdysozoa</taxon>
        <taxon>Arthropoda</taxon>
        <taxon>Crustacea</taxon>
        <taxon>Multicrustacea</taxon>
        <taxon>Malacostraca</taxon>
        <taxon>Eumalacostraca</taxon>
        <taxon>Eucarida</taxon>
        <taxon>Decapoda</taxon>
        <taxon>Pleocyemata</taxon>
        <taxon>Brachyura</taxon>
        <taxon>Eubrachyura</taxon>
        <taxon>Portunoidea</taxon>
        <taxon>Portunidae</taxon>
        <taxon>Portuninae</taxon>
        <taxon>Portunus</taxon>
    </lineage>
</organism>
<keyword evidence="2" id="KW-1185">Reference proteome</keyword>
<protein>
    <submittedName>
        <fullName evidence="1">Uncharacterized protein</fullName>
    </submittedName>
</protein>
<evidence type="ECO:0000313" key="1">
    <source>
        <dbReference type="EMBL" id="MPC08919.1"/>
    </source>
</evidence>
<comment type="caution">
    <text evidence="1">The sequence shown here is derived from an EMBL/GenBank/DDBJ whole genome shotgun (WGS) entry which is preliminary data.</text>
</comment>
<dbReference type="EMBL" id="VSRR010000048">
    <property type="protein sequence ID" value="MPC08919.1"/>
    <property type="molecule type" value="Genomic_DNA"/>
</dbReference>
<accession>A0A5B7CHH2</accession>
<evidence type="ECO:0000313" key="2">
    <source>
        <dbReference type="Proteomes" id="UP000324222"/>
    </source>
</evidence>
<reference evidence="1 2" key="1">
    <citation type="submission" date="2019-05" db="EMBL/GenBank/DDBJ databases">
        <title>Another draft genome of Portunus trituberculatus and its Hox gene families provides insights of decapod evolution.</title>
        <authorList>
            <person name="Jeong J.-H."/>
            <person name="Song I."/>
            <person name="Kim S."/>
            <person name="Choi T."/>
            <person name="Kim D."/>
            <person name="Ryu S."/>
            <person name="Kim W."/>
        </authorList>
    </citation>
    <scope>NUCLEOTIDE SEQUENCE [LARGE SCALE GENOMIC DNA]</scope>
    <source>
        <tissue evidence="1">Muscle</tissue>
    </source>
</reference>
<dbReference type="AlphaFoldDB" id="A0A5B7CHH2"/>
<gene>
    <name evidence="1" type="ORF">E2C01_001516</name>
</gene>